<organism evidence="2 3">
    <name type="scientific">Mediterraneibacter gnavus</name>
    <name type="common">Ruminococcus gnavus</name>
    <dbReference type="NCBI Taxonomy" id="33038"/>
    <lineage>
        <taxon>Bacteria</taxon>
        <taxon>Bacillati</taxon>
        <taxon>Bacillota</taxon>
        <taxon>Clostridia</taxon>
        <taxon>Lachnospirales</taxon>
        <taxon>Lachnospiraceae</taxon>
        <taxon>Mediterraneibacter</taxon>
    </lineage>
</organism>
<proteinExistence type="predicted"/>
<feature type="signal peptide" evidence="1">
    <location>
        <begin position="1"/>
        <end position="20"/>
    </location>
</feature>
<accession>A0A2N5P7X3</accession>
<evidence type="ECO:0008006" key="4">
    <source>
        <dbReference type="Google" id="ProtNLM"/>
    </source>
</evidence>
<evidence type="ECO:0000313" key="2">
    <source>
        <dbReference type="EMBL" id="PLT71253.1"/>
    </source>
</evidence>
<evidence type="ECO:0000256" key="1">
    <source>
        <dbReference type="SAM" id="SignalP"/>
    </source>
</evidence>
<keyword evidence="1" id="KW-0732">Signal</keyword>
<sequence>MRKRINIILLLICMSISMSACGNKQEKVQKDSNQIVREDKKEENSEKKKKLKEILEKGEKDAETTDFQGFFTAFQNLSVFDTPEAFFTNTEEMEKFFYNTALIENTKYENVEQGFLEQGRLSREKSEEVFQIIRKIAQESQKLTEDVYLGKHVYEDSDKKFLEKYNAFSEQLDEWTVQINNYNSGYYGVGEETLQLGEAERGTYVVSTYTKLESLDTGLKWNQVEWVDYDNLVIPELNDSDMIYADYYEKIRKIVSSPYGNNGRDSQGFEIMPELRVGYDTKQDDTLINGSPRMILEIGDMWNNVDIADWLNYFNSEEELANYYLDAMVKCMQIFYSDFGITDEMRDIISNVIEESFHSQSSTEGYNFVSSNNKYVIKVHAGQILFESGSE</sequence>
<gene>
    <name evidence="2" type="ORF">CDL26_12775</name>
</gene>
<evidence type="ECO:0000313" key="3">
    <source>
        <dbReference type="Proteomes" id="UP000234891"/>
    </source>
</evidence>
<reference evidence="2 3" key="1">
    <citation type="journal article" date="2017" name="Genome Med.">
        <title>A novel Ruminococcus gnavus clade enriched in inflammatory bowel disease patients.</title>
        <authorList>
            <person name="Hall A.B."/>
            <person name="Yassour M."/>
            <person name="Sauk J."/>
            <person name="Garner A."/>
            <person name="Jiang X."/>
            <person name="Arthur T."/>
            <person name="Lagoudas G.K."/>
            <person name="Vatanen T."/>
            <person name="Fornelos N."/>
            <person name="Wilson R."/>
            <person name="Bertha M."/>
            <person name="Cohen M."/>
            <person name="Garber J."/>
            <person name="Khalili H."/>
            <person name="Gevers D."/>
            <person name="Ananthakrishnan A.N."/>
            <person name="Kugathasan S."/>
            <person name="Lander E.S."/>
            <person name="Blainey P."/>
            <person name="Vlamakis H."/>
            <person name="Xavier R.J."/>
            <person name="Huttenhower C."/>
        </authorList>
    </citation>
    <scope>NUCLEOTIDE SEQUENCE [LARGE SCALE GENOMIC DNA]</scope>
    <source>
        <strain evidence="2 3">RJX1124</strain>
    </source>
</reference>
<dbReference type="Proteomes" id="UP000234891">
    <property type="component" value="Unassembled WGS sequence"/>
</dbReference>
<dbReference type="PROSITE" id="PS51257">
    <property type="entry name" value="PROKAR_LIPOPROTEIN"/>
    <property type="match status" value="1"/>
</dbReference>
<dbReference type="RefSeq" id="WP_101871169.1">
    <property type="nucleotide sequence ID" value="NZ_NIHS01000027.1"/>
</dbReference>
<dbReference type="AlphaFoldDB" id="A0A2N5P7X3"/>
<protein>
    <recommendedName>
        <fullName evidence="4">Lipoprotein</fullName>
    </recommendedName>
</protein>
<dbReference type="EMBL" id="NIHS01000027">
    <property type="protein sequence ID" value="PLT71253.1"/>
    <property type="molecule type" value="Genomic_DNA"/>
</dbReference>
<comment type="caution">
    <text evidence="2">The sequence shown here is derived from an EMBL/GenBank/DDBJ whole genome shotgun (WGS) entry which is preliminary data.</text>
</comment>
<name>A0A2N5P7X3_MEDGN</name>
<feature type="chain" id="PRO_5038576078" description="Lipoprotein" evidence="1">
    <location>
        <begin position="21"/>
        <end position="391"/>
    </location>
</feature>